<evidence type="ECO:0000259" key="1">
    <source>
        <dbReference type="Pfam" id="PF03435"/>
    </source>
</evidence>
<dbReference type="InterPro" id="IPR036291">
    <property type="entry name" value="NAD(P)-bd_dom_sf"/>
</dbReference>
<dbReference type="Gene3D" id="3.30.360.10">
    <property type="entry name" value="Dihydrodipicolinate Reductase, domain 2"/>
    <property type="match status" value="1"/>
</dbReference>
<dbReference type="Proteomes" id="UP001185012">
    <property type="component" value="Unassembled WGS sequence"/>
</dbReference>
<dbReference type="PANTHER" id="PTHR43796">
    <property type="entry name" value="CARBOXYNORSPERMIDINE SYNTHASE"/>
    <property type="match status" value="1"/>
</dbReference>
<evidence type="ECO:0000313" key="2">
    <source>
        <dbReference type="EMBL" id="MDR6226088.1"/>
    </source>
</evidence>
<dbReference type="Gene3D" id="3.40.50.720">
    <property type="entry name" value="NAD(P)-binding Rossmann-like Domain"/>
    <property type="match status" value="1"/>
</dbReference>
<comment type="caution">
    <text evidence="2">The sequence shown here is derived from an EMBL/GenBank/DDBJ whole genome shotgun (WGS) entry which is preliminary data.</text>
</comment>
<dbReference type="Pfam" id="PF03435">
    <property type="entry name" value="Sacchrp_dh_NADP"/>
    <property type="match status" value="1"/>
</dbReference>
<sequence length="361" mass="39721">MKEHIVVVGGYGHVGQTICKELGEFVPGKVFAAGRNRERAEQFSRATGGMVRPLSLNITETVDPSVLDSVKLVVMCVDQTDPSFVRSCMEKGVHYVDISANHSFLSRVERLHKEASASRATAVLSVGLAPGLTNLLARHAHSQMDQTDAIDISVMLGLGDQHGKAAIEWTIDNLNTEYEVVKGGDRTWVKSFTDGKETFFGAEWGRKKAYRFNFSDQHALPQTLDVPSVSTRLCFDSAAVTGLLAWLRALGAVRLLKWRPIRNAAVQLFGKMRVGTERFAVKIDAWGKKNQQDVFVECLVQGKNEAEVTAKVAAAVAASVTRSSFPHGVYHMEQLFELQDIWPSIHGVVSVETRVNGNRIS</sequence>
<dbReference type="EMBL" id="JAVDQG010000004">
    <property type="protein sequence ID" value="MDR6226088.1"/>
    <property type="molecule type" value="Genomic_DNA"/>
</dbReference>
<proteinExistence type="predicted"/>
<organism evidence="2 3">
    <name type="scientific">Desmospora profundinema</name>
    <dbReference type="NCBI Taxonomy" id="1571184"/>
    <lineage>
        <taxon>Bacteria</taxon>
        <taxon>Bacillati</taxon>
        <taxon>Bacillota</taxon>
        <taxon>Bacilli</taxon>
        <taxon>Bacillales</taxon>
        <taxon>Thermoactinomycetaceae</taxon>
        <taxon>Desmospora</taxon>
    </lineage>
</organism>
<name>A0ABU1IMW4_9BACL</name>
<accession>A0ABU1IMW4</accession>
<gene>
    <name evidence="2" type="ORF">JOE21_002094</name>
</gene>
<keyword evidence="3" id="KW-1185">Reference proteome</keyword>
<evidence type="ECO:0000313" key="3">
    <source>
        <dbReference type="Proteomes" id="UP001185012"/>
    </source>
</evidence>
<dbReference type="PANTHER" id="PTHR43796:SF2">
    <property type="entry name" value="CARBOXYNORSPERMIDINE SYNTHASE"/>
    <property type="match status" value="1"/>
</dbReference>
<dbReference type="InterPro" id="IPR005097">
    <property type="entry name" value="Sacchrp_dh_NADP-bd"/>
</dbReference>
<dbReference type="SUPFAM" id="SSF51735">
    <property type="entry name" value="NAD(P)-binding Rossmann-fold domains"/>
    <property type="match status" value="1"/>
</dbReference>
<dbReference type="RefSeq" id="WP_309865517.1">
    <property type="nucleotide sequence ID" value="NZ_JAVDQG010000004.1"/>
</dbReference>
<feature type="domain" description="Saccharopine dehydrogenase NADP binding" evidence="1">
    <location>
        <begin position="5"/>
        <end position="123"/>
    </location>
</feature>
<reference evidence="2 3" key="1">
    <citation type="submission" date="2023-07" db="EMBL/GenBank/DDBJ databases">
        <title>Genomic Encyclopedia of Type Strains, Phase IV (KMG-IV): sequencing the most valuable type-strain genomes for metagenomic binning, comparative biology and taxonomic classification.</title>
        <authorList>
            <person name="Goeker M."/>
        </authorList>
    </citation>
    <scope>NUCLEOTIDE SEQUENCE [LARGE SCALE GENOMIC DNA]</scope>
    <source>
        <strain evidence="2 3">DSM 45903</strain>
    </source>
</reference>
<protein>
    <submittedName>
        <fullName evidence="2">Saccharopine dehydrogenase-like NADP-dependent oxidoreductase</fullName>
    </submittedName>
</protein>